<proteinExistence type="predicted"/>
<name>A0ACC2APN9_DIPCM</name>
<keyword evidence="2" id="KW-1185">Reference proteome</keyword>
<protein>
    <submittedName>
        <fullName evidence="1">Uncharacterized protein</fullName>
    </submittedName>
</protein>
<dbReference type="EMBL" id="CM055111">
    <property type="protein sequence ID" value="KAJ7519483.1"/>
    <property type="molecule type" value="Genomic_DNA"/>
</dbReference>
<sequence length="356" mass="37856">MGHNQVGFMTVISIMITVSCVTKVLPIQGQGLVPPVSGLKYGFYNSSCPSAESTVKTSIQSFLSSNVSQAAGVIRLLFHDCFVQGCDGSLLVNDTNGEQTSIPNRTLRRSAFAIIDLIKSQLESNCPGVVSCADILALAARECVNQSGGPFFQIPTGRRDSLNFSSNATVLTNLPAPTSNISRLISSFSSKGLNQTDLAALSGAHTVGLSHCNSFSNRLRPTVDPTLNSTLATKLQQLCPNSSINAITNLDIVTPNTFDNQYFTNNLEGNVLFTSDAALLNDTQTKSTVQSLSSSSTQFSKQFSISMIKMSMISVLTGSAGNIRRVCSVLNATGSNVATTTLAEIIIDEFMEIPTL</sequence>
<evidence type="ECO:0000313" key="2">
    <source>
        <dbReference type="Proteomes" id="UP001162992"/>
    </source>
</evidence>
<accession>A0ACC2APN9</accession>
<dbReference type="Proteomes" id="UP001162992">
    <property type="component" value="Chromosome 20"/>
</dbReference>
<reference evidence="2" key="1">
    <citation type="journal article" date="2024" name="Proc. Natl. Acad. Sci. U.S.A.">
        <title>Extraordinary preservation of gene collinearity over three hundred million years revealed in homosporous lycophytes.</title>
        <authorList>
            <person name="Li C."/>
            <person name="Wickell D."/>
            <person name="Kuo L.Y."/>
            <person name="Chen X."/>
            <person name="Nie B."/>
            <person name="Liao X."/>
            <person name="Peng D."/>
            <person name="Ji J."/>
            <person name="Jenkins J."/>
            <person name="Williams M."/>
            <person name="Shu S."/>
            <person name="Plott C."/>
            <person name="Barry K."/>
            <person name="Rajasekar S."/>
            <person name="Grimwood J."/>
            <person name="Han X."/>
            <person name="Sun S."/>
            <person name="Hou Z."/>
            <person name="He W."/>
            <person name="Dai G."/>
            <person name="Sun C."/>
            <person name="Schmutz J."/>
            <person name="Leebens-Mack J.H."/>
            <person name="Li F.W."/>
            <person name="Wang L."/>
        </authorList>
    </citation>
    <scope>NUCLEOTIDE SEQUENCE [LARGE SCALE GENOMIC DNA]</scope>
    <source>
        <strain evidence="2">cv. PW_Plant_1</strain>
    </source>
</reference>
<evidence type="ECO:0000313" key="1">
    <source>
        <dbReference type="EMBL" id="KAJ7519483.1"/>
    </source>
</evidence>
<gene>
    <name evidence="1" type="ORF">O6H91_20G040800</name>
</gene>
<comment type="caution">
    <text evidence="1">The sequence shown here is derived from an EMBL/GenBank/DDBJ whole genome shotgun (WGS) entry which is preliminary data.</text>
</comment>
<organism evidence="1 2">
    <name type="scientific">Diphasiastrum complanatum</name>
    <name type="common">Issler's clubmoss</name>
    <name type="synonym">Lycopodium complanatum</name>
    <dbReference type="NCBI Taxonomy" id="34168"/>
    <lineage>
        <taxon>Eukaryota</taxon>
        <taxon>Viridiplantae</taxon>
        <taxon>Streptophyta</taxon>
        <taxon>Embryophyta</taxon>
        <taxon>Tracheophyta</taxon>
        <taxon>Lycopodiopsida</taxon>
        <taxon>Lycopodiales</taxon>
        <taxon>Lycopodiaceae</taxon>
        <taxon>Lycopodioideae</taxon>
        <taxon>Diphasiastrum</taxon>
    </lineage>
</organism>